<gene>
    <name evidence="6" type="ORF">IAB75_10730</name>
</gene>
<dbReference type="NCBIfam" id="TIGR02937">
    <property type="entry name" value="sigma70-ECF"/>
    <property type="match status" value="1"/>
</dbReference>
<dbReference type="AlphaFoldDB" id="A0A940III0"/>
<evidence type="ECO:0000256" key="3">
    <source>
        <dbReference type="ARBA" id="ARBA00023082"/>
    </source>
</evidence>
<dbReference type="EMBL" id="JADILV010000079">
    <property type="protein sequence ID" value="MBO8484567.1"/>
    <property type="molecule type" value="Genomic_DNA"/>
</dbReference>
<sequence>MTGNQERHFYKTVECLYRQRKWLVLLANSYVQNVEASEDIVNDSFISLMENAEKLDEAVMKQYLVSTVKNKCLNWLKRRNCEQIIFKNLKIKAIDAQNINILENDRIDFNLFSREVMNICQNSLKKTGYISSQIFLERLKGLSYKEIAQKYNMTQRQVTYEISKVLSILKDALKDYLPVFLALLSFHTTKLN</sequence>
<evidence type="ECO:0000259" key="5">
    <source>
        <dbReference type="Pfam" id="PF04542"/>
    </source>
</evidence>
<dbReference type="PANTHER" id="PTHR43133">
    <property type="entry name" value="RNA POLYMERASE ECF-TYPE SIGMA FACTO"/>
    <property type="match status" value="1"/>
</dbReference>
<dbReference type="InterPro" id="IPR014284">
    <property type="entry name" value="RNA_pol_sigma-70_dom"/>
</dbReference>
<evidence type="ECO:0000256" key="1">
    <source>
        <dbReference type="ARBA" id="ARBA00010641"/>
    </source>
</evidence>
<dbReference type="PANTHER" id="PTHR43133:SF46">
    <property type="entry name" value="RNA POLYMERASE SIGMA-70 FACTOR ECF SUBFAMILY"/>
    <property type="match status" value="1"/>
</dbReference>
<dbReference type="InterPro" id="IPR013325">
    <property type="entry name" value="RNA_pol_sigma_r2"/>
</dbReference>
<dbReference type="Proteomes" id="UP000725002">
    <property type="component" value="Unassembled WGS sequence"/>
</dbReference>
<dbReference type="GO" id="GO:0006352">
    <property type="term" value="P:DNA-templated transcription initiation"/>
    <property type="evidence" value="ECO:0007669"/>
    <property type="project" value="InterPro"/>
</dbReference>
<dbReference type="Gene3D" id="1.10.1740.10">
    <property type="match status" value="1"/>
</dbReference>
<dbReference type="InterPro" id="IPR007627">
    <property type="entry name" value="RNA_pol_sigma70_r2"/>
</dbReference>
<evidence type="ECO:0000313" key="7">
    <source>
        <dbReference type="Proteomes" id="UP000725002"/>
    </source>
</evidence>
<reference evidence="6" key="2">
    <citation type="journal article" date="2021" name="PeerJ">
        <title>Extensive microbial diversity within the chicken gut microbiome revealed by metagenomics and culture.</title>
        <authorList>
            <person name="Gilroy R."/>
            <person name="Ravi A."/>
            <person name="Getino M."/>
            <person name="Pursley I."/>
            <person name="Horton D.L."/>
            <person name="Alikhan N.F."/>
            <person name="Baker D."/>
            <person name="Gharbi K."/>
            <person name="Hall N."/>
            <person name="Watson M."/>
            <person name="Adriaenssens E.M."/>
            <person name="Foster-Nyarko E."/>
            <person name="Jarju S."/>
            <person name="Secka A."/>
            <person name="Antonio M."/>
            <person name="Oren A."/>
            <person name="Chaudhuri R.R."/>
            <person name="La Ragione R."/>
            <person name="Hildebrand F."/>
            <person name="Pallen M.J."/>
        </authorList>
    </citation>
    <scope>NUCLEOTIDE SEQUENCE</scope>
    <source>
        <strain evidence="6">G3-8215</strain>
    </source>
</reference>
<evidence type="ECO:0000256" key="4">
    <source>
        <dbReference type="ARBA" id="ARBA00023163"/>
    </source>
</evidence>
<keyword evidence="3" id="KW-0731">Sigma factor</keyword>
<keyword evidence="4" id="KW-0804">Transcription</keyword>
<evidence type="ECO:0000256" key="2">
    <source>
        <dbReference type="ARBA" id="ARBA00023015"/>
    </source>
</evidence>
<organism evidence="6 7">
    <name type="scientific">Candidatus Cryptobacteroides avicola</name>
    <dbReference type="NCBI Taxonomy" id="2840757"/>
    <lineage>
        <taxon>Bacteria</taxon>
        <taxon>Pseudomonadati</taxon>
        <taxon>Bacteroidota</taxon>
        <taxon>Bacteroidia</taxon>
        <taxon>Bacteroidales</taxon>
        <taxon>Candidatus Cryptobacteroides</taxon>
    </lineage>
</organism>
<evidence type="ECO:0000313" key="6">
    <source>
        <dbReference type="EMBL" id="MBO8484567.1"/>
    </source>
</evidence>
<comment type="similarity">
    <text evidence="1">Belongs to the sigma-70 factor family. ECF subfamily.</text>
</comment>
<reference evidence="6" key="1">
    <citation type="submission" date="2020-10" db="EMBL/GenBank/DDBJ databases">
        <authorList>
            <person name="Gilroy R."/>
        </authorList>
    </citation>
    <scope>NUCLEOTIDE SEQUENCE</scope>
    <source>
        <strain evidence="6">G3-8215</strain>
    </source>
</reference>
<dbReference type="Pfam" id="PF04542">
    <property type="entry name" value="Sigma70_r2"/>
    <property type="match status" value="1"/>
</dbReference>
<proteinExistence type="inferred from homology"/>
<dbReference type="InterPro" id="IPR039425">
    <property type="entry name" value="RNA_pol_sigma-70-like"/>
</dbReference>
<protein>
    <submittedName>
        <fullName evidence="6">Sigma-70 family RNA polymerase sigma factor</fullName>
    </submittedName>
</protein>
<dbReference type="GO" id="GO:0016987">
    <property type="term" value="F:sigma factor activity"/>
    <property type="evidence" value="ECO:0007669"/>
    <property type="project" value="UniProtKB-KW"/>
</dbReference>
<name>A0A940III0_9BACT</name>
<dbReference type="SUPFAM" id="SSF88659">
    <property type="entry name" value="Sigma3 and sigma4 domains of RNA polymerase sigma factors"/>
    <property type="match status" value="1"/>
</dbReference>
<accession>A0A940III0</accession>
<comment type="caution">
    <text evidence="6">The sequence shown here is derived from an EMBL/GenBank/DDBJ whole genome shotgun (WGS) entry which is preliminary data.</text>
</comment>
<dbReference type="InterPro" id="IPR013324">
    <property type="entry name" value="RNA_pol_sigma_r3/r4-like"/>
</dbReference>
<keyword evidence="2" id="KW-0805">Transcription regulation</keyword>
<feature type="domain" description="RNA polymerase sigma-70 region 2" evidence="5">
    <location>
        <begin position="17"/>
        <end position="80"/>
    </location>
</feature>
<dbReference type="SUPFAM" id="SSF88946">
    <property type="entry name" value="Sigma2 domain of RNA polymerase sigma factors"/>
    <property type="match status" value="1"/>
</dbReference>